<evidence type="ECO:0000313" key="2">
    <source>
        <dbReference type="Proteomes" id="UP001056120"/>
    </source>
</evidence>
<comment type="caution">
    <text evidence="1">The sequence shown here is derived from an EMBL/GenBank/DDBJ whole genome shotgun (WGS) entry which is preliminary data.</text>
</comment>
<organism evidence="1 2">
    <name type="scientific">Smallanthus sonchifolius</name>
    <dbReference type="NCBI Taxonomy" id="185202"/>
    <lineage>
        <taxon>Eukaryota</taxon>
        <taxon>Viridiplantae</taxon>
        <taxon>Streptophyta</taxon>
        <taxon>Embryophyta</taxon>
        <taxon>Tracheophyta</taxon>
        <taxon>Spermatophyta</taxon>
        <taxon>Magnoliopsida</taxon>
        <taxon>eudicotyledons</taxon>
        <taxon>Gunneridae</taxon>
        <taxon>Pentapetalae</taxon>
        <taxon>asterids</taxon>
        <taxon>campanulids</taxon>
        <taxon>Asterales</taxon>
        <taxon>Asteraceae</taxon>
        <taxon>Asteroideae</taxon>
        <taxon>Heliantheae alliance</taxon>
        <taxon>Millerieae</taxon>
        <taxon>Smallanthus</taxon>
    </lineage>
</organism>
<evidence type="ECO:0000313" key="1">
    <source>
        <dbReference type="EMBL" id="KAI3773431.1"/>
    </source>
</evidence>
<proteinExistence type="predicted"/>
<protein>
    <submittedName>
        <fullName evidence="1">Uncharacterized protein</fullName>
    </submittedName>
</protein>
<gene>
    <name evidence="1" type="ORF">L1987_47960</name>
</gene>
<dbReference type="EMBL" id="CM042033">
    <property type="protein sequence ID" value="KAI3773431.1"/>
    <property type="molecule type" value="Genomic_DNA"/>
</dbReference>
<sequence length="411" mass="45977">MLVIPPLQSDPVDLPTSDSASQLAPSSVPTPNFTLDSKVPPGPVPFDLMGSEVHDATTTQFGSYRKIHCQASLDSRHRLMNCLSELGLGLPAPYSSPPHNLVLLMWYFSFMFGISVLVGKAVQQPCSISELTTNRLDLLYLRNQHLNSYEFDIKRAFSTDFSAAIIMNQSFSKYDFALPIERQSPFFYQNATAAFANSSRHTCAFTSFFIPFMHNKMVQLVTPTLMACLLVHLKNILDMIDINPWPPPQSLNLLRSALLPCVNSDENLERLKISAIPTSWICDRSSNIHSVLDAQHLIVQSDSDLEADSKSGPHVFKGHMYCLTVKGAGFIGANDYVASGSGCRRILSKSGDITKLNNSHLIRFTIHIYYGKFIPIAYIYIKHSLIYLAERESLDLEDIKGDRLTHRLPVY</sequence>
<dbReference type="Proteomes" id="UP001056120">
    <property type="component" value="Linkage Group LG16"/>
</dbReference>
<name>A0ACB9FRI1_9ASTR</name>
<keyword evidence="2" id="KW-1185">Reference proteome</keyword>
<accession>A0ACB9FRI1</accession>
<reference evidence="1 2" key="2">
    <citation type="journal article" date="2022" name="Mol. Ecol. Resour.">
        <title>The genomes of chicory, endive, great burdock and yacon provide insights into Asteraceae paleo-polyploidization history and plant inulin production.</title>
        <authorList>
            <person name="Fan W."/>
            <person name="Wang S."/>
            <person name="Wang H."/>
            <person name="Wang A."/>
            <person name="Jiang F."/>
            <person name="Liu H."/>
            <person name="Zhao H."/>
            <person name="Xu D."/>
            <person name="Zhang Y."/>
        </authorList>
    </citation>
    <scope>NUCLEOTIDE SEQUENCE [LARGE SCALE GENOMIC DNA]</scope>
    <source>
        <strain evidence="2">cv. Yunnan</strain>
        <tissue evidence="1">Leaves</tissue>
    </source>
</reference>
<reference evidence="2" key="1">
    <citation type="journal article" date="2022" name="Mol. Ecol. Resour.">
        <title>The genomes of chicory, endive, great burdock and yacon provide insights into Asteraceae palaeo-polyploidization history and plant inulin production.</title>
        <authorList>
            <person name="Fan W."/>
            <person name="Wang S."/>
            <person name="Wang H."/>
            <person name="Wang A."/>
            <person name="Jiang F."/>
            <person name="Liu H."/>
            <person name="Zhao H."/>
            <person name="Xu D."/>
            <person name="Zhang Y."/>
        </authorList>
    </citation>
    <scope>NUCLEOTIDE SEQUENCE [LARGE SCALE GENOMIC DNA]</scope>
    <source>
        <strain evidence="2">cv. Yunnan</strain>
    </source>
</reference>